<name>A0AA40FW89_9HYME</name>
<keyword evidence="2" id="KW-1185">Reference proteome</keyword>
<evidence type="ECO:0000313" key="1">
    <source>
        <dbReference type="EMBL" id="KAK1126421.1"/>
    </source>
</evidence>
<comment type="caution">
    <text evidence="1">The sequence shown here is derived from an EMBL/GenBank/DDBJ whole genome shotgun (WGS) entry which is preliminary data.</text>
</comment>
<protein>
    <submittedName>
        <fullName evidence="1">Uncharacterized protein</fullName>
    </submittedName>
</protein>
<sequence length="152" mass="17112">MAEGKNSAGRSVDPSNGFRGWDYLWARLAPSGWRTSLARFVLGPYSALNSSAEAVMGEEQFSRLPLSLSDRPPLIYRRRQGNSARGSLAGCLAARPALFHVYLPTCVNVVFRRTGSSIRERELEYLRFLGCRTEFREAEWWRGESPFGESGF</sequence>
<dbReference type="EMBL" id="JAHYIQ010000014">
    <property type="protein sequence ID" value="KAK1126421.1"/>
    <property type="molecule type" value="Genomic_DNA"/>
</dbReference>
<proteinExistence type="predicted"/>
<dbReference type="AlphaFoldDB" id="A0AA40FW89"/>
<evidence type="ECO:0000313" key="2">
    <source>
        <dbReference type="Proteomes" id="UP001177670"/>
    </source>
</evidence>
<reference evidence="1" key="1">
    <citation type="submission" date="2021-10" db="EMBL/GenBank/DDBJ databases">
        <title>Melipona bicolor Genome sequencing and assembly.</title>
        <authorList>
            <person name="Araujo N.S."/>
            <person name="Arias M.C."/>
        </authorList>
    </citation>
    <scope>NUCLEOTIDE SEQUENCE</scope>
    <source>
        <strain evidence="1">USP_2M_L1-L4_2017</strain>
        <tissue evidence="1">Whole body</tissue>
    </source>
</reference>
<organism evidence="1 2">
    <name type="scientific">Melipona bicolor</name>
    <dbReference type="NCBI Taxonomy" id="60889"/>
    <lineage>
        <taxon>Eukaryota</taxon>
        <taxon>Metazoa</taxon>
        <taxon>Ecdysozoa</taxon>
        <taxon>Arthropoda</taxon>
        <taxon>Hexapoda</taxon>
        <taxon>Insecta</taxon>
        <taxon>Pterygota</taxon>
        <taxon>Neoptera</taxon>
        <taxon>Endopterygota</taxon>
        <taxon>Hymenoptera</taxon>
        <taxon>Apocrita</taxon>
        <taxon>Aculeata</taxon>
        <taxon>Apoidea</taxon>
        <taxon>Anthophila</taxon>
        <taxon>Apidae</taxon>
        <taxon>Melipona</taxon>
    </lineage>
</organism>
<dbReference type="Proteomes" id="UP001177670">
    <property type="component" value="Unassembled WGS sequence"/>
</dbReference>
<accession>A0AA40FW89</accession>
<gene>
    <name evidence="1" type="ORF">K0M31_005059</name>
</gene>